<proteinExistence type="predicted"/>
<gene>
    <name evidence="1" type="ORF">METZ01_LOCUS259065</name>
</gene>
<protein>
    <submittedName>
        <fullName evidence="1">Uncharacterized protein</fullName>
    </submittedName>
</protein>
<name>A0A382J5T2_9ZZZZ</name>
<accession>A0A382J5T2</accession>
<feature type="non-terminal residue" evidence="1">
    <location>
        <position position="37"/>
    </location>
</feature>
<dbReference type="AlphaFoldDB" id="A0A382J5T2"/>
<evidence type="ECO:0000313" key="1">
    <source>
        <dbReference type="EMBL" id="SVC06211.1"/>
    </source>
</evidence>
<organism evidence="1">
    <name type="scientific">marine metagenome</name>
    <dbReference type="NCBI Taxonomy" id="408172"/>
    <lineage>
        <taxon>unclassified sequences</taxon>
        <taxon>metagenomes</taxon>
        <taxon>ecological metagenomes</taxon>
    </lineage>
</organism>
<reference evidence="1" key="1">
    <citation type="submission" date="2018-05" db="EMBL/GenBank/DDBJ databases">
        <authorList>
            <person name="Lanie J.A."/>
            <person name="Ng W.-L."/>
            <person name="Kazmierczak K.M."/>
            <person name="Andrzejewski T.M."/>
            <person name="Davidsen T.M."/>
            <person name="Wayne K.J."/>
            <person name="Tettelin H."/>
            <person name="Glass J.I."/>
            <person name="Rusch D."/>
            <person name="Podicherti R."/>
            <person name="Tsui H.-C.T."/>
            <person name="Winkler M.E."/>
        </authorList>
    </citation>
    <scope>NUCLEOTIDE SEQUENCE</scope>
</reference>
<dbReference type="EMBL" id="UINC01071367">
    <property type="protein sequence ID" value="SVC06211.1"/>
    <property type="molecule type" value="Genomic_DNA"/>
</dbReference>
<sequence length="37" mass="4163">MKQLLLVSIFSILLTAFTVQKYDSDDMTQMVMALPGL</sequence>